<dbReference type="InterPro" id="IPR039781">
    <property type="entry name" value="Rad21/Rec8-like"/>
</dbReference>
<evidence type="ECO:0000313" key="4">
    <source>
        <dbReference type="EMBL" id="KVH92780.1"/>
    </source>
</evidence>
<dbReference type="PANTHER" id="PTHR12585">
    <property type="entry name" value="SCC1 / RAD21 FAMILY MEMBER"/>
    <property type="match status" value="1"/>
</dbReference>
<feature type="non-terminal residue" evidence="4">
    <location>
        <position position="1"/>
    </location>
</feature>
<feature type="domain" description="Rad21/Rec8-like protein N-terminal" evidence="3">
    <location>
        <begin position="10"/>
        <end position="52"/>
    </location>
</feature>
<evidence type="ECO:0000259" key="3">
    <source>
        <dbReference type="Pfam" id="PF04825"/>
    </source>
</evidence>
<comment type="subcellular location">
    <subcellularLocation>
        <location evidence="1">Nucleus</location>
    </subcellularLocation>
</comment>
<organism evidence="4 5">
    <name type="scientific">Cynara cardunculus var. scolymus</name>
    <name type="common">Globe artichoke</name>
    <name type="synonym">Cynara scolymus</name>
    <dbReference type="NCBI Taxonomy" id="59895"/>
    <lineage>
        <taxon>Eukaryota</taxon>
        <taxon>Viridiplantae</taxon>
        <taxon>Streptophyta</taxon>
        <taxon>Embryophyta</taxon>
        <taxon>Tracheophyta</taxon>
        <taxon>Spermatophyta</taxon>
        <taxon>Magnoliopsida</taxon>
        <taxon>eudicotyledons</taxon>
        <taxon>Gunneridae</taxon>
        <taxon>Pentapetalae</taxon>
        <taxon>asterids</taxon>
        <taxon>campanulids</taxon>
        <taxon>Asterales</taxon>
        <taxon>Asteraceae</taxon>
        <taxon>Carduoideae</taxon>
        <taxon>Cardueae</taxon>
        <taxon>Carduinae</taxon>
        <taxon>Cynara</taxon>
    </lineage>
</organism>
<comment type="caution">
    <text evidence="4">The sequence shown here is derived from an EMBL/GenBank/DDBJ whole genome shotgun (WGS) entry which is preliminary data.</text>
</comment>
<dbReference type="PANTHER" id="PTHR12585:SF73">
    <property type="entry name" value="SISTER CHROMATID COHESION 1 PROTEIN 2"/>
    <property type="match status" value="1"/>
</dbReference>
<evidence type="ECO:0000256" key="1">
    <source>
        <dbReference type="ARBA" id="ARBA00004123"/>
    </source>
</evidence>
<dbReference type="EMBL" id="LEKV01004804">
    <property type="protein sequence ID" value="KVH92780.1"/>
    <property type="molecule type" value="Genomic_DNA"/>
</dbReference>
<dbReference type="Gramene" id="KVH92780">
    <property type="protein sequence ID" value="KVH92780"/>
    <property type="gene ID" value="Ccrd_005098"/>
</dbReference>
<reference evidence="4 5" key="1">
    <citation type="journal article" date="2016" name="Sci. Rep.">
        <title>The genome sequence of the outbreeding globe artichoke constructed de novo incorporating a phase-aware low-pass sequencing strategy of F1 progeny.</title>
        <authorList>
            <person name="Scaglione D."/>
            <person name="Reyes-Chin-Wo S."/>
            <person name="Acquadro A."/>
            <person name="Froenicke L."/>
            <person name="Portis E."/>
            <person name="Beitel C."/>
            <person name="Tirone M."/>
            <person name="Mauro R."/>
            <person name="Lo Monaco A."/>
            <person name="Mauromicale G."/>
            <person name="Faccioli P."/>
            <person name="Cattivelli L."/>
            <person name="Rieseberg L."/>
            <person name="Michelmore R."/>
            <person name="Lanteri S."/>
        </authorList>
    </citation>
    <scope>NUCLEOTIDE SEQUENCE [LARGE SCALE GENOMIC DNA]</scope>
    <source>
        <strain evidence="4">2C</strain>
    </source>
</reference>
<name>A0A103XL24_CYNCS</name>
<dbReference type="Proteomes" id="UP000243975">
    <property type="component" value="Unassembled WGS sequence"/>
</dbReference>
<dbReference type="Pfam" id="PF04825">
    <property type="entry name" value="Rad21_Rec8_N"/>
    <property type="match status" value="1"/>
</dbReference>
<keyword evidence="2" id="KW-0539">Nucleus</keyword>
<dbReference type="InterPro" id="IPR006910">
    <property type="entry name" value="Rad21_Rec8_N"/>
</dbReference>
<dbReference type="GO" id="GO:0007062">
    <property type="term" value="P:sister chromatid cohesion"/>
    <property type="evidence" value="ECO:0007669"/>
    <property type="project" value="InterPro"/>
</dbReference>
<protein>
    <submittedName>
        <fullName evidence="4">Rad21/Rec8-like protein, N-terminal</fullName>
    </submittedName>
</protein>
<evidence type="ECO:0000313" key="5">
    <source>
        <dbReference type="Proteomes" id="UP000243975"/>
    </source>
</evidence>
<accession>A0A103XL24</accession>
<dbReference type="GO" id="GO:0008278">
    <property type="term" value="C:cohesin complex"/>
    <property type="evidence" value="ECO:0007669"/>
    <property type="project" value="InterPro"/>
</dbReference>
<gene>
    <name evidence="4" type="ORF">Ccrd_005098</name>
</gene>
<proteinExistence type="predicted"/>
<dbReference type="GO" id="GO:1990414">
    <property type="term" value="P:replication-born double-strand break repair via sister chromatid exchange"/>
    <property type="evidence" value="ECO:0007669"/>
    <property type="project" value="TreeGrafter"/>
</dbReference>
<feature type="non-terminal residue" evidence="4">
    <location>
        <position position="162"/>
    </location>
</feature>
<sequence length="162" mass="18315">RILVDQLPVVTYRILGFLLLGVTRIYSKKVEYLLHDCNNSLNEMKIHLEGRTKVNKDVGGMCTPESSSKRSKHSVVDMPVSKSSGIKRCNVFVEAMNAQLSSISLPENFELDAFDLEVVEDDNSEDHVKSRLEIVLNEDAWENDRTGGQTFGKVHQVFSQKM</sequence>
<dbReference type="STRING" id="59895.A0A103XL24"/>
<dbReference type="GO" id="GO:0005634">
    <property type="term" value="C:nucleus"/>
    <property type="evidence" value="ECO:0007669"/>
    <property type="project" value="UniProtKB-SubCell"/>
</dbReference>
<dbReference type="AlphaFoldDB" id="A0A103XL24"/>
<keyword evidence="5" id="KW-1185">Reference proteome</keyword>
<evidence type="ECO:0000256" key="2">
    <source>
        <dbReference type="ARBA" id="ARBA00023242"/>
    </source>
</evidence>
<dbReference type="GO" id="GO:0003682">
    <property type="term" value="F:chromatin binding"/>
    <property type="evidence" value="ECO:0007669"/>
    <property type="project" value="TreeGrafter"/>
</dbReference>